<dbReference type="CDD" id="cd03112">
    <property type="entry name" value="CobW-like"/>
    <property type="match status" value="1"/>
</dbReference>
<dbReference type="PANTHER" id="PTHR13748:SF62">
    <property type="entry name" value="COBW DOMAIN-CONTAINING PROTEIN"/>
    <property type="match status" value="1"/>
</dbReference>
<feature type="domain" description="CobW C-terminal" evidence="8">
    <location>
        <begin position="504"/>
        <end position="585"/>
    </location>
</feature>
<keyword evidence="2" id="KW-0378">Hydrolase</keyword>
<proteinExistence type="inferred from homology"/>
<reference evidence="9 10" key="1">
    <citation type="submission" date="2008-08" db="EMBL/GenBank/DDBJ databases">
        <authorList>
            <person name="Madupu R."/>
            <person name="Durkin A.S."/>
            <person name="Torralba M."/>
            <person name="Methe B."/>
            <person name="Sutton G.G."/>
            <person name="Strausberg R.L."/>
            <person name="Nelson K.E."/>
        </authorList>
    </citation>
    <scope>NUCLEOTIDE SEQUENCE [LARGE SCALE GENOMIC DNA]</scope>
    <source>
        <strain evidence="9 10">RM3267</strain>
    </source>
</reference>
<dbReference type="PANTHER" id="PTHR13748">
    <property type="entry name" value="COBW-RELATED"/>
    <property type="match status" value="1"/>
</dbReference>
<dbReference type="InterPro" id="IPR003495">
    <property type="entry name" value="CobW/HypB/UreG_nucleotide-bd"/>
</dbReference>
<keyword evidence="3" id="KW-0143">Chaperone</keyword>
<dbReference type="OrthoDB" id="9808822at2"/>
<dbReference type="SUPFAM" id="SSF52540">
    <property type="entry name" value="P-loop containing nucleoside triphosphate hydrolases"/>
    <property type="match status" value="1"/>
</dbReference>
<keyword evidence="1" id="KW-0547">Nucleotide-binding</keyword>
<evidence type="ECO:0000256" key="2">
    <source>
        <dbReference type="ARBA" id="ARBA00022801"/>
    </source>
</evidence>
<evidence type="ECO:0000259" key="7">
    <source>
        <dbReference type="Pfam" id="PF02492"/>
    </source>
</evidence>
<dbReference type="AlphaFoldDB" id="B9CZ12"/>
<comment type="catalytic activity">
    <reaction evidence="6">
        <text>GTP + H2O = GDP + phosphate + H(+)</text>
        <dbReference type="Rhea" id="RHEA:19669"/>
        <dbReference type="ChEBI" id="CHEBI:15377"/>
        <dbReference type="ChEBI" id="CHEBI:15378"/>
        <dbReference type="ChEBI" id="CHEBI:37565"/>
        <dbReference type="ChEBI" id="CHEBI:43474"/>
        <dbReference type="ChEBI" id="CHEBI:58189"/>
    </reaction>
    <physiologicalReaction direction="left-to-right" evidence="6">
        <dbReference type="Rhea" id="RHEA:19670"/>
    </physiologicalReaction>
</comment>
<evidence type="ECO:0000313" key="10">
    <source>
        <dbReference type="Proteomes" id="UP000003082"/>
    </source>
</evidence>
<evidence type="ECO:0000256" key="1">
    <source>
        <dbReference type="ARBA" id="ARBA00022741"/>
    </source>
</evidence>
<dbReference type="InterPro" id="IPR011629">
    <property type="entry name" value="CobW-like_C"/>
</dbReference>
<dbReference type="InterPro" id="IPR036627">
    <property type="entry name" value="CobW-likC_sf"/>
</dbReference>
<dbReference type="Pfam" id="PF02492">
    <property type="entry name" value="cobW"/>
    <property type="match status" value="1"/>
</dbReference>
<dbReference type="Gene3D" id="3.30.1220.10">
    <property type="entry name" value="CobW-like, C-terminal domain"/>
    <property type="match status" value="1"/>
</dbReference>
<name>B9CZ12_CAMRE</name>
<dbReference type="Pfam" id="PF07683">
    <property type="entry name" value="CobW_C"/>
    <property type="match status" value="1"/>
</dbReference>
<comment type="similarity">
    <text evidence="4">Belongs to the SIMIBI class G3E GTPase family. ZNG1 subfamily.</text>
</comment>
<organism evidence="9 10">
    <name type="scientific">Campylobacter rectus RM3267</name>
    <dbReference type="NCBI Taxonomy" id="553218"/>
    <lineage>
        <taxon>Bacteria</taxon>
        <taxon>Pseudomonadati</taxon>
        <taxon>Campylobacterota</taxon>
        <taxon>Epsilonproteobacteria</taxon>
        <taxon>Campylobacterales</taxon>
        <taxon>Campylobacteraceae</taxon>
        <taxon>Campylobacter</taxon>
    </lineage>
</organism>
<dbReference type="InterPro" id="IPR051316">
    <property type="entry name" value="Zinc-reg_GTPase_activator"/>
</dbReference>
<evidence type="ECO:0000256" key="5">
    <source>
        <dbReference type="ARBA" id="ARBA00045658"/>
    </source>
</evidence>
<dbReference type="EMBL" id="ACFU01000003">
    <property type="protein sequence ID" value="EEF14857.1"/>
    <property type="molecule type" value="Genomic_DNA"/>
</dbReference>
<dbReference type="eggNOG" id="COG0523">
    <property type="taxonomic scope" value="Bacteria"/>
</dbReference>
<keyword evidence="10" id="KW-1185">Reference proteome</keyword>
<gene>
    <name evidence="9" type="ORF">CAMRE0001_1585</name>
</gene>
<dbReference type="GO" id="GO:0005737">
    <property type="term" value="C:cytoplasm"/>
    <property type="evidence" value="ECO:0007669"/>
    <property type="project" value="TreeGrafter"/>
</dbReference>
<comment type="function">
    <text evidence="5">Zinc chaperone that directly transfers zinc cofactor to target proteins, thereby activating them. Zinc is transferred from the CXCC motif in the GTPase domain to the zinc binding site in target proteins in a process requiring GTP hydrolysis.</text>
</comment>
<dbReference type="GO" id="GO:0000166">
    <property type="term" value="F:nucleotide binding"/>
    <property type="evidence" value="ECO:0007669"/>
    <property type="project" value="UniProtKB-KW"/>
</dbReference>
<dbReference type="RefSeq" id="WP_004318287.1">
    <property type="nucleotide sequence ID" value="NZ_ACFU01000003.1"/>
</dbReference>
<accession>B9CZ12</accession>
<comment type="caution">
    <text evidence="9">The sequence shown here is derived from an EMBL/GenBank/DDBJ whole genome shotgun (WGS) entry which is preliminary data.</text>
</comment>
<evidence type="ECO:0000256" key="6">
    <source>
        <dbReference type="ARBA" id="ARBA00049117"/>
    </source>
</evidence>
<dbReference type="Gene3D" id="3.40.50.300">
    <property type="entry name" value="P-loop containing nucleotide triphosphate hydrolases"/>
    <property type="match status" value="1"/>
</dbReference>
<evidence type="ECO:0000313" key="9">
    <source>
        <dbReference type="EMBL" id="EEF14857.1"/>
    </source>
</evidence>
<dbReference type="GO" id="GO:0016787">
    <property type="term" value="F:hydrolase activity"/>
    <property type="evidence" value="ECO:0007669"/>
    <property type="project" value="UniProtKB-KW"/>
</dbReference>
<evidence type="ECO:0000259" key="8">
    <source>
        <dbReference type="Pfam" id="PF07683"/>
    </source>
</evidence>
<dbReference type="STRING" id="553218.CAMRE0001_1585"/>
<evidence type="ECO:0000256" key="4">
    <source>
        <dbReference type="ARBA" id="ARBA00034320"/>
    </source>
</evidence>
<dbReference type="Proteomes" id="UP000003082">
    <property type="component" value="Unassembled WGS sequence"/>
</dbReference>
<protein>
    <submittedName>
        <fullName evidence="9">CobW/P47K family protein</fullName>
    </submittedName>
</protein>
<feature type="domain" description="CobW/HypB/UreG nucleotide-binding" evidence="7">
    <location>
        <begin position="292"/>
        <end position="461"/>
    </location>
</feature>
<dbReference type="InterPro" id="IPR027417">
    <property type="entry name" value="P-loop_NTPase"/>
</dbReference>
<sequence>MDRKMEFQDIFPLKFKYSFEDYRSLMRCILMKSLYDSDVKSSSRYQGMYKGNYFNECWSIKFGFYGGIYGIVLREVKDGAGVFELYYFPSANDELLGNVSLFEAVLAGEPDFLTKVRNFSAHKELLNNFGVATIYLKPQEQGIALSFKTKLRDRSYAKDGVRIEGKQIIAKEGLDKNFPCFRVSLAFMNFLHIALCKIYEPRYESFEIYKKAARAVIYDKDRNLKSKKDPLCGEIFVNLIYGEDAGDGCFKFNDKSFKKLPGSAPLSKFLLRLAKEDKKQIFMQGGERPNFFIITGYLGSGKTKFIQNFIEHETAQNRFMGIIQNEIGKIGLDGALLDAKYALVEIDEGCVCCSMAGQIRLAISQLKPKKPDSIVLETTGVANPFNILSELNEIKDAVNLCAIVTIVDGANFLKERGRSKIMLEQIKAADVIVLNKIDLISSEQKERIRQALIQNNRCAEIFETVGAELNPNYLLYRQSDTSYIASVLLEGKMHATHEDEGIVSFKKDLPEGIDRQNFIKFMSDIPENFYRIKGLASFKDDEAQYVVQFVNGKFEITPFSDRKRCDNFLVFIGRGIDESAFSTELF</sequence>
<evidence type="ECO:0000256" key="3">
    <source>
        <dbReference type="ARBA" id="ARBA00023186"/>
    </source>
</evidence>